<feature type="domain" description="YjeF C-terminal" evidence="7">
    <location>
        <begin position="7"/>
        <end position="281"/>
    </location>
</feature>
<dbReference type="CDD" id="cd01171">
    <property type="entry name" value="YXKO-related"/>
    <property type="match status" value="1"/>
</dbReference>
<dbReference type="Pfam" id="PF01256">
    <property type="entry name" value="Carb_kinase"/>
    <property type="match status" value="1"/>
</dbReference>
<protein>
    <recommendedName>
        <fullName evidence="6">ADP-dependent (S)-NAD(P)H-hydrate dehydratase</fullName>
        <ecNumber evidence="6">4.2.1.136</ecNumber>
    </recommendedName>
    <alternativeName>
        <fullName evidence="6">ADP-dependent NAD(P)HX dehydratase</fullName>
    </alternativeName>
</protein>
<feature type="binding site" evidence="6">
    <location>
        <position position="221"/>
    </location>
    <ligand>
        <name>(6S)-NADPHX</name>
        <dbReference type="ChEBI" id="CHEBI:64076"/>
    </ligand>
</feature>
<dbReference type="PANTHER" id="PTHR12592">
    <property type="entry name" value="ATP-DEPENDENT (S)-NAD(P)H-HYDRATE DEHYDRATASE FAMILY MEMBER"/>
    <property type="match status" value="1"/>
</dbReference>
<evidence type="ECO:0000259" key="7">
    <source>
        <dbReference type="PROSITE" id="PS51383"/>
    </source>
</evidence>
<comment type="subunit">
    <text evidence="6">Homotetramer.</text>
</comment>
<comment type="catalytic activity">
    <reaction evidence="6">
        <text>(6S)-NADHX + ADP = AMP + phosphate + NADH + H(+)</text>
        <dbReference type="Rhea" id="RHEA:32223"/>
        <dbReference type="ChEBI" id="CHEBI:15378"/>
        <dbReference type="ChEBI" id="CHEBI:43474"/>
        <dbReference type="ChEBI" id="CHEBI:57945"/>
        <dbReference type="ChEBI" id="CHEBI:64074"/>
        <dbReference type="ChEBI" id="CHEBI:456215"/>
        <dbReference type="ChEBI" id="CHEBI:456216"/>
        <dbReference type="EC" id="4.2.1.136"/>
    </reaction>
</comment>
<feature type="binding site" evidence="6">
    <location>
        <position position="101"/>
    </location>
    <ligand>
        <name>(6S)-NADPHX</name>
        <dbReference type="ChEBI" id="CHEBI:64076"/>
    </ligand>
</feature>
<evidence type="ECO:0000256" key="3">
    <source>
        <dbReference type="ARBA" id="ARBA00022857"/>
    </source>
</evidence>
<dbReference type="RefSeq" id="WP_108673628.1">
    <property type="nucleotide sequence ID" value="NZ_CP025628.1"/>
</dbReference>
<dbReference type="GO" id="GO:0005524">
    <property type="term" value="F:ATP binding"/>
    <property type="evidence" value="ECO:0007669"/>
    <property type="project" value="UniProtKB-KW"/>
</dbReference>
<evidence type="ECO:0000256" key="6">
    <source>
        <dbReference type="HAMAP-Rule" id="MF_01965"/>
    </source>
</evidence>
<evidence type="ECO:0000256" key="5">
    <source>
        <dbReference type="ARBA" id="ARBA00023239"/>
    </source>
</evidence>
<dbReference type="InterPro" id="IPR000631">
    <property type="entry name" value="CARKD"/>
</dbReference>
<dbReference type="SUPFAM" id="SSF53613">
    <property type="entry name" value="Ribokinase-like"/>
    <property type="match status" value="1"/>
</dbReference>
<dbReference type="PROSITE" id="PS51383">
    <property type="entry name" value="YJEF_C_3"/>
    <property type="match status" value="1"/>
</dbReference>
<sequence length="285" mass="31558">MNKYQSKNNNFYNFFKKRSPFLHKGDNGTICLIGGSESMVGSIILASRAALKIGAGKVLVGFTQSNIPMNIDILQPELMLNSVDFWIKSNIHIDSFVIGCGLGQKNDYIHIINKIIKNNIQKPILLDADCLNLISTRKIILNNFNSNIIITPHPLEASRLMNTDVEYVQKNREKTVIDIANFYKTWVILKGHNTLICNPYGKIIFINKTGNVGLATSGSGDILSGIIGSLLAQKISIEESILSGVWVHGYAADNLVKKNIGPIGLTATELIDEIRNIRNTKKSNF</sequence>
<comment type="catalytic activity">
    <reaction evidence="6">
        <text>(6S)-NADPHX + ADP = AMP + phosphate + NADPH + H(+)</text>
        <dbReference type="Rhea" id="RHEA:32235"/>
        <dbReference type="ChEBI" id="CHEBI:15378"/>
        <dbReference type="ChEBI" id="CHEBI:43474"/>
        <dbReference type="ChEBI" id="CHEBI:57783"/>
        <dbReference type="ChEBI" id="CHEBI:64076"/>
        <dbReference type="ChEBI" id="CHEBI:456215"/>
        <dbReference type="ChEBI" id="CHEBI:456216"/>
        <dbReference type="EC" id="4.2.1.136"/>
    </reaction>
</comment>
<dbReference type="GO" id="GO:0046496">
    <property type="term" value="P:nicotinamide nucleotide metabolic process"/>
    <property type="evidence" value="ECO:0007669"/>
    <property type="project" value="UniProtKB-UniRule"/>
</dbReference>
<dbReference type="GO" id="GO:0052855">
    <property type="term" value="F:ADP-dependent NAD(P)H-hydrate dehydratase activity"/>
    <property type="evidence" value="ECO:0007669"/>
    <property type="project" value="UniProtKB-UniRule"/>
</dbReference>
<evidence type="ECO:0000313" key="9">
    <source>
        <dbReference type="Proteomes" id="UP000266796"/>
    </source>
</evidence>
<keyword evidence="2 6" id="KW-0067">ATP-binding</keyword>
<evidence type="ECO:0000256" key="2">
    <source>
        <dbReference type="ARBA" id="ARBA00022840"/>
    </source>
</evidence>
<evidence type="ECO:0000313" key="8">
    <source>
        <dbReference type="EMBL" id="AWD32203.1"/>
    </source>
</evidence>
<dbReference type="EC" id="4.2.1.136" evidence="6"/>
<dbReference type="KEGG" id="kso:CKSOR_00058"/>
<dbReference type="PANTHER" id="PTHR12592:SF0">
    <property type="entry name" value="ATP-DEPENDENT (S)-NAD(P)H-HYDRATE DEHYDRATASE"/>
    <property type="match status" value="1"/>
</dbReference>
<dbReference type="Gene3D" id="3.40.1190.20">
    <property type="match status" value="1"/>
</dbReference>
<comment type="similarity">
    <text evidence="6">Belongs to the NnrD/CARKD family.</text>
</comment>
<feature type="binding site" evidence="6">
    <location>
        <position position="220"/>
    </location>
    <ligand>
        <name>AMP</name>
        <dbReference type="ChEBI" id="CHEBI:456215"/>
    </ligand>
</feature>
<reference evidence="8 9" key="1">
    <citation type="journal article" date="2018" name="Parasitology">
        <title>The reduced genome of Candidatus Kinetoplastibacterium sorsogonicusi, the endosymbiont of Kentomonas sorsogonicus (Trypanosomatidae): loss of the haem-synthesis pathway.</title>
        <authorList>
            <person name="Silva F.M."/>
            <person name="Kostygov A.Y."/>
            <person name="Spodareva V.V."/>
            <person name="Butenko A."/>
            <person name="Tossou R."/>
            <person name="Lukes J."/>
            <person name="Yurchenko V."/>
            <person name="Alves J.M.P."/>
        </authorList>
    </citation>
    <scope>NUCLEOTIDE SEQUENCE [LARGE SCALE GENOMIC DNA]</scope>
    <source>
        <strain evidence="8 9">MF-08</strain>
    </source>
</reference>
<keyword evidence="9" id="KW-1185">Reference proteome</keyword>
<feature type="binding site" evidence="6">
    <location>
        <begin position="190"/>
        <end position="194"/>
    </location>
    <ligand>
        <name>AMP</name>
        <dbReference type="ChEBI" id="CHEBI:456215"/>
    </ligand>
</feature>
<dbReference type="EMBL" id="CP025628">
    <property type="protein sequence ID" value="AWD32203.1"/>
    <property type="molecule type" value="Genomic_DNA"/>
</dbReference>
<comment type="caution">
    <text evidence="6">Lacks conserved residue(s) required for the propagation of feature annotation.</text>
</comment>
<dbReference type="AlphaFoldDB" id="A0A3Q8ETV7"/>
<comment type="function">
    <text evidence="6">Catalyzes the dehydration of the S-form of NAD(P)HX at the expense of ADP, which is converted to AMP. Together with NAD(P)HX epimerase, which catalyzes the epimerization of the S- and R-forms, the enzyme allows the repair of both epimers of NAD(P)HX, a damaged form of NAD(P)H that is a result of enzymatic or heat-dependent hydration.</text>
</comment>
<gene>
    <name evidence="8" type="primary">nnr</name>
    <name evidence="6" type="synonym">nnrD</name>
    <name evidence="8" type="ORF">CKSOR_00058</name>
</gene>
<feature type="binding site" evidence="6">
    <location>
        <position position="153"/>
    </location>
    <ligand>
        <name>(6S)-NADPHX</name>
        <dbReference type="ChEBI" id="CHEBI:64076"/>
    </ligand>
</feature>
<proteinExistence type="inferred from homology"/>
<dbReference type="GO" id="GO:0052856">
    <property type="term" value="F:NAD(P)HX epimerase activity"/>
    <property type="evidence" value="ECO:0007669"/>
    <property type="project" value="TreeGrafter"/>
</dbReference>
<keyword evidence="3 6" id="KW-0521">NADP</keyword>
<keyword evidence="4 6" id="KW-0520">NAD</keyword>
<dbReference type="Proteomes" id="UP000266796">
    <property type="component" value="Chromosome"/>
</dbReference>
<evidence type="ECO:0000256" key="4">
    <source>
        <dbReference type="ARBA" id="ARBA00023027"/>
    </source>
</evidence>
<accession>A0A3Q8ETV7</accession>
<dbReference type="GO" id="GO:0110051">
    <property type="term" value="P:metabolite repair"/>
    <property type="evidence" value="ECO:0007669"/>
    <property type="project" value="TreeGrafter"/>
</dbReference>
<comment type="cofactor">
    <cofactor evidence="6">
        <name>Mg(2+)</name>
        <dbReference type="ChEBI" id="CHEBI:18420"/>
    </cofactor>
</comment>
<dbReference type="HAMAP" id="MF_01965">
    <property type="entry name" value="NADHX_dehydratase"/>
    <property type="match status" value="1"/>
</dbReference>
<organism evidence="8 9">
    <name type="scientific">Candidatus Kinetoplastidibacterium kentomonadis</name>
    <dbReference type="NCBI Taxonomy" id="1576550"/>
    <lineage>
        <taxon>Bacteria</taxon>
        <taxon>Pseudomonadati</taxon>
        <taxon>Pseudomonadota</taxon>
        <taxon>Betaproteobacteria</taxon>
        <taxon>Candidatus Kinetoplastidibacterium</taxon>
    </lineage>
</organism>
<keyword evidence="5 6" id="KW-0456">Lyase</keyword>
<name>A0A3Q8ETV7_9PROT</name>
<evidence type="ECO:0000256" key="1">
    <source>
        <dbReference type="ARBA" id="ARBA00022741"/>
    </source>
</evidence>
<dbReference type="NCBIfam" id="TIGR00196">
    <property type="entry name" value="yjeF_cterm"/>
    <property type="match status" value="1"/>
</dbReference>
<keyword evidence="1 6" id="KW-0547">Nucleotide-binding</keyword>
<dbReference type="InterPro" id="IPR029056">
    <property type="entry name" value="Ribokinase-like"/>
</dbReference>
<dbReference type="OrthoDB" id="9806925at2"/>